<evidence type="ECO:0000256" key="3">
    <source>
        <dbReference type="ARBA" id="ARBA00023163"/>
    </source>
</evidence>
<accession>A0A0F6TXP6</accession>
<dbReference type="Proteomes" id="UP000034085">
    <property type="component" value="Chromosome"/>
</dbReference>
<dbReference type="HOGENOM" id="CLU_017584_9_4_6"/>
<dbReference type="InterPro" id="IPR036390">
    <property type="entry name" value="WH_DNA-bd_sf"/>
</dbReference>
<dbReference type="GO" id="GO:0003677">
    <property type="term" value="F:DNA binding"/>
    <property type="evidence" value="ECO:0007669"/>
    <property type="project" value="UniProtKB-KW"/>
</dbReference>
<dbReference type="AlphaFoldDB" id="A0A0F6TXP6"/>
<dbReference type="InterPro" id="IPR008920">
    <property type="entry name" value="TF_FadR/GntR_C"/>
</dbReference>
<proteinExistence type="predicted"/>
<dbReference type="OrthoDB" id="9028214at2"/>
<sequence>MPLSAQQLAAQKNLSYVLAEKLAQQILKGEYAPGAILPGEIELGEQFGVSRTAVREAVKTLTAKGMVLPRPRIGTRVMPQANWNFLDQELLTWWMTEENFQQVIEHFLVMRISLEPQACSLAATIGTVEQKAHLNALMEEMVALKKNFKRERWIEVDMAWHEHIYEMSANPFLTSFASLFHSVYHTYFNSITYNTVVKLDLHQAIVDAIAQSDGDGAFKACQALLIAPNERPENDQDCA</sequence>
<dbReference type="InterPro" id="IPR011711">
    <property type="entry name" value="GntR_C"/>
</dbReference>
<evidence type="ECO:0000256" key="2">
    <source>
        <dbReference type="ARBA" id="ARBA00023125"/>
    </source>
</evidence>
<dbReference type="FunFam" id="1.10.10.10:FF:000251">
    <property type="entry name" value="Transcriptional regulator, GntR family"/>
    <property type="match status" value="1"/>
</dbReference>
<dbReference type="EMBL" id="CP011132">
    <property type="protein sequence ID" value="AKE60764.1"/>
    <property type="molecule type" value="Genomic_DNA"/>
</dbReference>
<dbReference type="InterPro" id="IPR036388">
    <property type="entry name" value="WH-like_DNA-bd_sf"/>
</dbReference>
<dbReference type="InterPro" id="IPR000524">
    <property type="entry name" value="Tscrpt_reg_HTH_GntR"/>
</dbReference>
<dbReference type="Pfam" id="PF00392">
    <property type="entry name" value="GntR"/>
    <property type="match status" value="1"/>
</dbReference>
<keyword evidence="1" id="KW-0805">Transcription regulation</keyword>
<evidence type="ECO:0000259" key="4">
    <source>
        <dbReference type="PROSITE" id="PS50949"/>
    </source>
</evidence>
<reference evidence="5 6" key="1">
    <citation type="journal article" date="2013" name="Appl. Microbiol. Biotechnol.">
        <title>Glycerol assimilation and production of 1,3-propanediol by Citrobacter amalonaticus Y19.</title>
        <authorList>
            <person name="Ainala S.K."/>
            <person name="Ashok S."/>
            <person name="Ko Y."/>
            <person name="Park S."/>
        </authorList>
    </citation>
    <scope>NUCLEOTIDE SEQUENCE [LARGE SCALE GENOMIC DNA]</scope>
    <source>
        <strain evidence="5 6">Y19</strain>
    </source>
</reference>
<dbReference type="SUPFAM" id="SSF48008">
    <property type="entry name" value="GntR ligand-binding domain-like"/>
    <property type="match status" value="1"/>
</dbReference>
<gene>
    <name evidence="5" type="ORF">F384_20430</name>
</gene>
<organism evidence="5 6">
    <name type="scientific">Citrobacter amalonaticus Y19</name>
    <dbReference type="NCBI Taxonomy" id="1261127"/>
    <lineage>
        <taxon>Bacteria</taxon>
        <taxon>Pseudomonadati</taxon>
        <taxon>Pseudomonadota</taxon>
        <taxon>Gammaproteobacteria</taxon>
        <taxon>Enterobacterales</taxon>
        <taxon>Enterobacteriaceae</taxon>
        <taxon>Citrobacter</taxon>
    </lineage>
</organism>
<dbReference type="PATRIC" id="fig|1261127.3.peg.4262"/>
<dbReference type="PANTHER" id="PTHR43537">
    <property type="entry name" value="TRANSCRIPTIONAL REGULATOR, GNTR FAMILY"/>
    <property type="match status" value="1"/>
</dbReference>
<dbReference type="Pfam" id="PF07729">
    <property type="entry name" value="FCD"/>
    <property type="match status" value="1"/>
</dbReference>
<dbReference type="CDD" id="cd07377">
    <property type="entry name" value="WHTH_GntR"/>
    <property type="match status" value="1"/>
</dbReference>
<dbReference type="KEGG" id="cama:F384_20430"/>
<protein>
    <submittedName>
        <fullName evidence="5">GntR family transcriptional regulator</fullName>
    </submittedName>
</protein>
<dbReference type="PANTHER" id="PTHR43537:SF44">
    <property type="entry name" value="GNTR FAMILY REGULATORY PROTEIN"/>
    <property type="match status" value="1"/>
</dbReference>
<dbReference type="PROSITE" id="PS50949">
    <property type="entry name" value="HTH_GNTR"/>
    <property type="match status" value="1"/>
</dbReference>
<keyword evidence="2" id="KW-0238">DNA-binding</keyword>
<dbReference type="SMART" id="SM00895">
    <property type="entry name" value="FCD"/>
    <property type="match status" value="1"/>
</dbReference>
<dbReference type="SUPFAM" id="SSF46785">
    <property type="entry name" value="Winged helix' DNA-binding domain"/>
    <property type="match status" value="1"/>
</dbReference>
<evidence type="ECO:0000256" key="1">
    <source>
        <dbReference type="ARBA" id="ARBA00023015"/>
    </source>
</evidence>
<dbReference type="Gene3D" id="1.20.120.530">
    <property type="entry name" value="GntR ligand-binding domain-like"/>
    <property type="match status" value="1"/>
</dbReference>
<dbReference type="PRINTS" id="PR00035">
    <property type="entry name" value="HTHGNTR"/>
</dbReference>
<dbReference type="SMART" id="SM00345">
    <property type="entry name" value="HTH_GNTR"/>
    <property type="match status" value="1"/>
</dbReference>
<dbReference type="GO" id="GO:0003700">
    <property type="term" value="F:DNA-binding transcription factor activity"/>
    <property type="evidence" value="ECO:0007669"/>
    <property type="project" value="InterPro"/>
</dbReference>
<keyword evidence="3" id="KW-0804">Transcription</keyword>
<feature type="domain" description="HTH gntR-type" evidence="4">
    <location>
        <begin position="12"/>
        <end position="80"/>
    </location>
</feature>
<dbReference type="Gene3D" id="1.10.10.10">
    <property type="entry name" value="Winged helix-like DNA-binding domain superfamily/Winged helix DNA-binding domain"/>
    <property type="match status" value="1"/>
</dbReference>
<evidence type="ECO:0000313" key="6">
    <source>
        <dbReference type="Proteomes" id="UP000034085"/>
    </source>
</evidence>
<evidence type="ECO:0000313" key="5">
    <source>
        <dbReference type="EMBL" id="AKE60764.1"/>
    </source>
</evidence>
<name>A0A0F6TXP6_CITAM</name>
<dbReference type="RefSeq" id="WP_046492899.1">
    <property type="nucleotide sequence ID" value="NZ_CP011132.1"/>
</dbReference>